<evidence type="ECO:0008006" key="3">
    <source>
        <dbReference type="Google" id="ProtNLM"/>
    </source>
</evidence>
<keyword evidence="2" id="KW-1185">Reference proteome</keyword>
<organism evidence="1 2">
    <name type="scientific">Plantactinospora mayteni</name>
    <dbReference type="NCBI Taxonomy" id="566021"/>
    <lineage>
        <taxon>Bacteria</taxon>
        <taxon>Bacillati</taxon>
        <taxon>Actinomycetota</taxon>
        <taxon>Actinomycetes</taxon>
        <taxon>Micromonosporales</taxon>
        <taxon>Micromonosporaceae</taxon>
        <taxon>Plantactinospora</taxon>
    </lineage>
</organism>
<dbReference type="EMBL" id="BONX01000048">
    <property type="protein sequence ID" value="GIG99937.1"/>
    <property type="molecule type" value="Genomic_DNA"/>
</dbReference>
<evidence type="ECO:0000313" key="2">
    <source>
        <dbReference type="Proteomes" id="UP000621500"/>
    </source>
</evidence>
<gene>
    <name evidence="1" type="ORF">Pma05_65100</name>
</gene>
<reference evidence="1 2" key="1">
    <citation type="submission" date="2021-01" db="EMBL/GenBank/DDBJ databases">
        <title>Whole genome shotgun sequence of Plantactinospora mayteni NBRC 109088.</title>
        <authorList>
            <person name="Komaki H."/>
            <person name="Tamura T."/>
        </authorList>
    </citation>
    <scope>NUCLEOTIDE SEQUENCE [LARGE SCALE GENOMIC DNA]</scope>
    <source>
        <strain evidence="1 2">NBRC 109088</strain>
    </source>
</reference>
<sequence length="109" mass="12001">MLHNVRGKDVSSFKADPAVIREFGATLTGLVNDSVGAQQYDERWLEISASSGPLFQTVFDAVAAIRNQLLLSYTQLENVLRLSAEEVERAAQYYETTDAAAAAQLDQTY</sequence>
<proteinExistence type="predicted"/>
<dbReference type="InterPro" id="IPR022536">
    <property type="entry name" value="EspC"/>
</dbReference>
<name>A0ABQ4EZ48_9ACTN</name>
<comment type="caution">
    <text evidence="1">The sequence shown here is derived from an EMBL/GenBank/DDBJ whole genome shotgun (WGS) entry which is preliminary data.</text>
</comment>
<dbReference type="Proteomes" id="UP000621500">
    <property type="component" value="Unassembled WGS sequence"/>
</dbReference>
<protein>
    <recommendedName>
        <fullName evidence="3">ESX-1 secretion-associated protein</fullName>
    </recommendedName>
</protein>
<evidence type="ECO:0000313" key="1">
    <source>
        <dbReference type="EMBL" id="GIG99937.1"/>
    </source>
</evidence>
<accession>A0ABQ4EZ48</accession>
<dbReference type="Pfam" id="PF10824">
    <property type="entry name" value="T7SS_ESX_EspC"/>
    <property type="match status" value="1"/>
</dbReference>